<evidence type="ECO:0000256" key="7">
    <source>
        <dbReference type="SAM" id="Phobius"/>
    </source>
</evidence>
<dbReference type="AlphaFoldDB" id="A0A369WR17"/>
<feature type="transmembrane region" description="Helical" evidence="7">
    <location>
        <begin position="171"/>
        <end position="190"/>
    </location>
</feature>
<feature type="transmembrane region" description="Helical" evidence="7">
    <location>
        <begin position="146"/>
        <end position="164"/>
    </location>
</feature>
<evidence type="ECO:0000256" key="2">
    <source>
        <dbReference type="ARBA" id="ARBA00022448"/>
    </source>
</evidence>
<evidence type="ECO:0000256" key="3">
    <source>
        <dbReference type="ARBA" id="ARBA00022692"/>
    </source>
</evidence>
<proteinExistence type="predicted"/>
<comment type="subcellular location">
    <subcellularLocation>
        <location evidence="1">Membrane</location>
        <topology evidence="1">Multi-pass membrane protein</topology>
    </subcellularLocation>
</comment>
<dbReference type="CDD" id="cd17321">
    <property type="entry name" value="MFS_MMR_MDR_like"/>
    <property type="match status" value="1"/>
</dbReference>
<organism evidence="9 10">
    <name type="scientific">Motiliproteus coralliicola</name>
    <dbReference type="NCBI Taxonomy" id="2283196"/>
    <lineage>
        <taxon>Bacteria</taxon>
        <taxon>Pseudomonadati</taxon>
        <taxon>Pseudomonadota</taxon>
        <taxon>Gammaproteobacteria</taxon>
        <taxon>Oceanospirillales</taxon>
        <taxon>Oceanospirillaceae</taxon>
        <taxon>Motiliproteus</taxon>
    </lineage>
</organism>
<evidence type="ECO:0000259" key="8">
    <source>
        <dbReference type="PROSITE" id="PS50850"/>
    </source>
</evidence>
<keyword evidence="5 7" id="KW-0472">Membrane</keyword>
<dbReference type="InterPro" id="IPR020846">
    <property type="entry name" value="MFS_dom"/>
</dbReference>
<dbReference type="GO" id="GO:0016020">
    <property type="term" value="C:membrane"/>
    <property type="evidence" value="ECO:0007669"/>
    <property type="project" value="UniProtKB-SubCell"/>
</dbReference>
<feature type="transmembrane region" description="Helical" evidence="7">
    <location>
        <begin position="464"/>
        <end position="487"/>
    </location>
</feature>
<reference evidence="9 10" key="1">
    <citation type="submission" date="2018-07" db="EMBL/GenBank/DDBJ databases">
        <title>Motiliproteus coralliicola sp. nov., a bacterium isolated from Coral.</title>
        <authorList>
            <person name="Wang G."/>
        </authorList>
    </citation>
    <scope>NUCLEOTIDE SEQUENCE [LARGE SCALE GENOMIC DNA]</scope>
    <source>
        <strain evidence="9 10">C34</strain>
    </source>
</reference>
<evidence type="ECO:0000313" key="10">
    <source>
        <dbReference type="Proteomes" id="UP000253769"/>
    </source>
</evidence>
<feature type="transmembrane region" description="Helical" evidence="7">
    <location>
        <begin position="336"/>
        <end position="355"/>
    </location>
</feature>
<comment type="caution">
    <text evidence="9">The sequence shown here is derived from an EMBL/GenBank/DDBJ whole genome shotgun (WGS) entry which is preliminary data.</text>
</comment>
<feature type="transmembrane region" description="Helical" evidence="7">
    <location>
        <begin position="233"/>
        <end position="252"/>
    </location>
</feature>
<name>A0A369WR17_9GAMM</name>
<feature type="transmembrane region" description="Helical" evidence="7">
    <location>
        <begin position="362"/>
        <end position="382"/>
    </location>
</feature>
<evidence type="ECO:0000256" key="5">
    <source>
        <dbReference type="ARBA" id="ARBA00023136"/>
    </source>
</evidence>
<keyword evidence="3 7" id="KW-0812">Transmembrane</keyword>
<dbReference type="GO" id="GO:0022857">
    <property type="term" value="F:transmembrane transporter activity"/>
    <property type="evidence" value="ECO:0007669"/>
    <property type="project" value="InterPro"/>
</dbReference>
<dbReference type="Pfam" id="PF07690">
    <property type="entry name" value="MFS_1"/>
    <property type="match status" value="1"/>
</dbReference>
<gene>
    <name evidence="9" type="ORF">DV711_00620</name>
</gene>
<feature type="transmembrane region" description="Helical" evidence="7">
    <location>
        <begin position="427"/>
        <end position="452"/>
    </location>
</feature>
<dbReference type="EMBL" id="QQOH01000001">
    <property type="protein sequence ID" value="RDE24142.1"/>
    <property type="molecule type" value="Genomic_DNA"/>
</dbReference>
<feature type="transmembrane region" description="Helical" evidence="7">
    <location>
        <begin position="388"/>
        <end position="406"/>
    </location>
</feature>
<feature type="transmembrane region" description="Helical" evidence="7">
    <location>
        <begin position="305"/>
        <end position="324"/>
    </location>
</feature>
<feature type="region of interest" description="Disordered" evidence="6">
    <location>
        <begin position="1"/>
        <end position="37"/>
    </location>
</feature>
<keyword evidence="2" id="KW-0813">Transport</keyword>
<feature type="region of interest" description="Disordered" evidence="6">
    <location>
        <begin position="498"/>
        <end position="518"/>
    </location>
</feature>
<dbReference type="Proteomes" id="UP000253769">
    <property type="component" value="Unassembled WGS sequence"/>
</dbReference>
<dbReference type="InterPro" id="IPR036259">
    <property type="entry name" value="MFS_trans_sf"/>
</dbReference>
<evidence type="ECO:0000313" key="9">
    <source>
        <dbReference type="EMBL" id="RDE24142.1"/>
    </source>
</evidence>
<evidence type="ECO:0000256" key="4">
    <source>
        <dbReference type="ARBA" id="ARBA00022989"/>
    </source>
</evidence>
<dbReference type="PANTHER" id="PTHR42718">
    <property type="entry name" value="MAJOR FACILITATOR SUPERFAMILY MULTIDRUG TRANSPORTER MFSC"/>
    <property type="match status" value="1"/>
</dbReference>
<feature type="transmembrane region" description="Helical" evidence="7">
    <location>
        <begin position="202"/>
        <end position="221"/>
    </location>
</feature>
<feature type="transmembrane region" description="Helical" evidence="7">
    <location>
        <begin position="81"/>
        <end position="101"/>
    </location>
</feature>
<dbReference type="OrthoDB" id="9812221at2"/>
<dbReference type="PROSITE" id="PS00216">
    <property type="entry name" value="SUGAR_TRANSPORT_1"/>
    <property type="match status" value="1"/>
</dbReference>
<dbReference type="InterPro" id="IPR011701">
    <property type="entry name" value="MFS"/>
</dbReference>
<protein>
    <submittedName>
        <fullName evidence="9">MFS transporter</fullName>
    </submittedName>
</protein>
<keyword evidence="10" id="KW-1185">Reference proteome</keyword>
<feature type="domain" description="Major facilitator superfamily (MFS) profile" evidence="8">
    <location>
        <begin position="47"/>
        <end position="487"/>
    </location>
</feature>
<feature type="compositionally biased region" description="Low complexity" evidence="6">
    <location>
        <begin position="1"/>
        <end position="30"/>
    </location>
</feature>
<dbReference type="Gene3D" id="1.20.1720.10">
    <property type="entry name" value="Multidrug resistance protein D"/>
    <property type="match status" value="1"/>
</dbReference>
<dbReference type="PROSITE" id="PS50850">
    <property type="entry name" value="MFS"/>
    <property type="match status" value="1"/>
</dbReference>
<feature type="transmembrane region" description="Helical" evidence="7">
    <location>
        <begin position="45"/>
        <end position="69"/>
    </location>
</feature>
<accession>A0A369WR17</accession>
<evidence type="ECO:0000256" key="1">
    <source>
        <dbReference type="ARBA" id="ARBA00004141"/>
    </source>
</evidence>
<dbReference type="PANTHER" id="PTHR42718:SF9">
    <property type="entry name" value="MAJOR FACILITATOR SUPERFAMILY MULTIDRUG TRANSPORTER MFSC"/>
    <property type="match status" value="1"/>
</dbReference>
<dbReference type="Gene3D" id="1.20.1250.20">
    <property type="entry name" value="MFS general substrate transporter like domains"/>
    <property type="match status" value="1"/>
</dbReference>
<dbReference type="RefSeq" id="WP_114693724.1">
    <property type="nucleotide sequence ID" value="NZ_QQOH01000001.1"/>
</dbReference>
<dbReference type="SUPFAM" id="SSF103473">
    <property type="entry name" value="MFS general substrate transporter"/>
    <property type="match status" value="1"/>
</dbReference>
<evidence type="ECO:0000256" key="6">
    <source>
        <dbReference type="SAM" id="MobiDB-lite"/>
    </source>
</evidence>
<dbReference type="InterPro" id="IPR005829">
    <property type="entry name" value="Sugar_transporter_CS"/>
</dbReference>
<keyword evidence="4 7" id="KW-1133">Transmembrane helix</keyword>
<feature type="transmembrane region" description="Helical" evidence="7">
    <location>
        <begin position="113"/>
        <end position="134"/>
    </location>
</feature>
<feature type="compositionally biased region" description="Basic and acidic residues" evidence="6">
    <location>
        <begin position="508"/>
        <end position="518"/>
    </location>
</feature>
<feature type="transmembrane region" description="Helical" evidence="7">
    <location>
        <begin position="258"/>
        <end position="275"/>
    </location>
</feature>
<sequence>MQQSLAGASTSSSASSSRSSQTAGSRASGSGRPGPDYAQDPKARWLALISVCLSLMVTSLTLSAASIAIPSIADQLQANAVMVSWIPTALLWGSIVLMLPAGRVADIVGRKRVYLVGVTLFSISSLLIFAVGSIEALLGLRVMQGLSSSMVFGSGLAVVGSVFPPKARGQALGFAASSVYLGLTAGPLIGGWLTEHYGWRSVFWMPIPLTLLALLLVALFLKGEWKSETPERLDWSGSLLFAAWVSATFLGISGLPEPESIALVVLGGGLLWWFIRHQNRVEFPLIRLQVLRQNRLLRRSIKASLFMYGANFPIVFLLSLYLQYIQGMSPSEAGQLILIETLVMMVLAPLAGRLSDRFEARLISTAGCLCFAFGFGLLIWLQMDTSKLFIIVALAVLGLGFGLFSTPNNSAVMGAVPRSRMGIASAMLSLARTLGNLVGTALVMMLISWSIGEAAIEPDQYPQLLWVVKTSLALSGLAALVACYYSYTRGSVHQQPLASATAAVTPPDADRREQSSEG</sequence>